<feature type="chain" id="PRO_5002416738" description="TonB C-terminal domain-containing protein" evidence="1">
    <location>
        <begin position="21"/>
        <end position="115"/>
    </location>
</feature>
<dbReference type="OrthoDB" id="961964at2"/>
<dbReference type="RefSeq" id="WP_046375740.1">
    <property type="nucleotide sequence ID" value="NZ_CP010429.1"/>
</dbReference>
<dbReference type="AlphaFoldDB" id="A0A0E3ZSI9"/>
<accession>A0A0E3ZSI9</accession>
<dbReference type="STRING" id="1379870.SD10_03705"/>
<sequence>MKKNFALLMLVGFLATQAYAAPIKTSKPKAAKATLENQLAKYVSYPDALKPTQQAGVVVIQFKVNAASELCQLEVFSQNEQLNNTLIRQLTGKKINGYGSDAGELHTVRLRFQPD</sequence>
<feature type="signal peptide" evidence="1">
    <location>
        <begin position="1"/>
        <end position="20"/>
    </location>
</feature>
<name>A0A0E3ZSI9_9BACT</name>
<reference evidence="2 3" key="1">
    <citation type="journal article" date="2014" name="Curr. Microbiol.">
        <title>Spirosoma radiotolerans sp. nov., a gamma-radiation-resistant bacterium isolated from gamma ray-irradiated soil.</title>
        <authorList>
            <person name="Lee J.J."/>
            <person name="Srinivasan S."/>
            <person name="Lim S."/>
            <person name="Joe M."/>
            <person name="Im S."/>
            <person name="Bae S.I."/>
            <person name="Park K.R."/>
            <person name="Han J.H."/>
            <person name="Park S.H."/>
            <person name="Joo B.M."/>
            <person name="Park S.J."/>
            <person name="Kim M.K."/>
        </authorList>
    </citation>
    <scope>NUCLEOTIDE SEQUENCE [LARGE SCALE GENOMIC DNA]</scope>
    <source>
        <strain evidence="2 3">DG5A</strain>
    </source>
</reference>
<evidence type="ECO:0000313" key="2">
    <source>
        <dbReference type="EMBL" id="AKD54144.1"/>
    </source>
</evidence>
<evidence type="ECO:0000256" key="1">
    <source>
        <dbReference type="SAM" id="SignalP"/>
    </source>
</evidence>
<dbReference type="HOGENOM" id="CLU_2107463_0_0_10"/>
<organism evidence="2 3">
    <name type="scientific">Spirosoma radiotolerans</name>
    <dbReference type="NCBI Taxonomy" id="1379870"/>
    <lineage>
        <taxon>Bacteria</taxon>
        <taxon>Pseudomonadati</taxon>
        <taxon>Bacteroidota</taxon>
        <taxon>Cytophagia</taxon>
        <taxon>Cytophagales</taxon>
        <taxon>Cytophagaceae</taxon>
        <taxon>Spirosoma</taxon>
    </lineage>
</organism>
<keyword evidence="3" id="KW-1185">Reference proteome</keyword>
<dbReference type="KEGG" id="srd:SD10_03705"/>
<evidence type="ECO:0008006" key="4">
    <source>
        <dbReference type="Google" id="ProtNLM"/>
    </source>
</evidence>
<dbReference type="EMBL" id="CP010429">
    <property type="protein sequence ID" value="AKD54144.1"/>
    <property type="molecule type" value="Genomic_DNA"/>
</dbReference>
<protein>
    <recommendedName>
        <fullName evidence="4">TonB C-terminal domain-containing protein</fullName>
    </recommendedName>
</protein>
<gene>
    <name evidence="2" type="ORF">SD10_03705</name>
</gene>
<proteinExistence type="predicted"/>
<dbReference type="PATRIC" id="fig|1379870.5.peg.807"/>
<dbReference type="Proteomes" id="UP000033054">
    <property type="component" value="Chromosome"/>
</dbReference>
<keyword evidence="1" id="KW-0732">Signal</keyword>
<evidence type="ECO:0000313" key="3">
    <source>
        <dbReference type="Proteomes" id="UP000033054"/>
    </source>
</evidence>